<reference evidence="6" key="1">
    <citation type="submission" date="2011-02" db="EMBL/GenBank/DDBJ databases">
        <title>Complete sequence of Acidovorax avenae subsp. avenae ATCC 19860.</title>
        <authorList>
            <consortium name="US DOE Joint Genome Institute"/>
            <person name="Lucas S."/>
            <person name="Copeland A."/>
            <person name="Lapidus A."/>
            <person name="Cheng J.-F."/>
            <person name="Goodwin L."/>
            <person name="Pitluck S."/>
            <person name="Chertkov O."/>
            <person name="Held B."/>
            <person name="Detter J.C."/>
            <person name="Han C."/>
            <person name="Tapia R."/>
            <person name="Land M."/>
            <person name="Hauser L."/>
            <person name="Kyrpides N."/>
            <person name="Ivanova N."/>
            <person name="Ovchinnikova G."/>
            <person name="Pagani I."/>
            <person name="Gordon S."/>
            <person name="Woyke T."/>
        </authorList>
    </citation>
    <scope>NUCLEOTIDE SEQUENCE</scope>
    <source>
        <strain evidence="6">ATCC 19860</strain>
    </source>
</reference>
<dbReference type="InterPro" id="IPR050856">
    <property type="entry name" value="Biotin_carboxylase_complex"/>
</dbReference>
<evidence type="ECO:0000313" key="6">
    <source>
        <dbReference type="EMBL" id="ADX46613.1"/>
    </source>
</evidence>
<keyword evidence="1" id="KW-0436">Ligase</keyword>
<dbReference type="PANTHER" id="PTHR18866:SF33">
    <property type="entry name" value="METHYLCROTONOYL-COA CARBOXYLASE SUBUNIT ALPHA, MITOCHONDRIAL-RELATED"/>
    <property type="match status" value="1"/>
</dbReference>
<evidence type="ECO:0000256" key="1">
    <source>
        <dbReference type="ARBA" id="ARBA00022598"/>
    </source>
</evidence>
<dbReference type="InterPro" id="IPR011764">
    <property type="entry name" value="Biotin_carboxylation_dom"/>
</dbReference>
<dbReference type="HOGENOM" id="CLU_000395_3_5_4"/>
<keyword evidence="7" id="KW-1185">Reference proteome</keyword>
<dbReference type="PROSITE" id="PS50979">
    <property type="entry name" value="BC"/>
    <property type="match status" value="1"/>
</dbReference>
<evidence type="ECO:0000256" key="3">
    <source>
        <dbReference type="ARBA" id="ARBA00022840"/>
    </source>
</evidence>
<sequence>MFKRVLIANRGEIACRVIATTRRRDIATVGVYSDADKEPRHVKLVYEAVRISAAPSRESYLLADRIIAAAKQIGAQSIYPGHYFLIGSFDRRKKARRARVRTFCQPFRGQQPGDPST</sequence>
<dbReference type="GO" id="GO:0005524">
    <property type="term" value="F:ATP binding"/>
    <property type="evidence" value="ECO:0007669"/>
    <property type="project" value="UniProtKB-KW"/>
</dbReference>
<keyword evidence="2" id="KW-0547">Nucleotide-binding</keyword>
<dbReference type="PANTHER" id="PTHR18866">
    <property type="entry name" value="CARBOXYLASE:PYRUVATE/ACETYL-COA/PROPIONYL-COA CARBOXYLASE"/>
    <property type="match status" value="1"/>
</dbReference>
<gene>
    <name evidence="6" type="ordered locus">Acav_2704</name>
</gene>
<organism evidence="6 7">
    <name type="scientific">Paracidovorax avenae (strain ATCC 19860 / DSM 7227 / CCUG 15838 / JCM 20985 / LMG 2117 / NCPPB 1011)</name>
    <name type="common">Acidovorax avenae</name>
    <dbReference type="NCBI Taxonomy" id="643561"/>
    <lineage>
        <taxon>Bacteria</taxon>
        <taxon>Pseudomonadati</taxon>
        <taxon>Pseudomonadota</taxon>
        <taxon>Betaproteobacteria</taxon>
        <taxon>Burkholderiales</taxon>
        <taxon>Comamonadaceae</taxon>
        <taxon>Paracidovorax</taxon>
    </lineage>
</organism>
<name>F0Q2G5_PARA1</name>
<dbReference type="EMBL" id="CP002521">
    <property type="protein sequence ID" value="ADX46613.1"/>
    <property type="molecule type" value="Genomic_DNA"/>
</dbReference>
<dbReference type="InterPro" id="IPR016185">
    <property type="entry name" value="PreATP-grasp_dom_sf"/>
</dbReference>
<evidence type="ECO:0000256" key="2">
    <source>
        <dbReference type="ARBA" id="ARBA00022741"/>
    </source>
</evidence>
<dbReference type="Proteomes" id="UP000002482">
    <property type="component" value="Chromosome"/>
</dbReference>
<dbReference type="InterPro" id="IPR005481">
    <property type="entry name" value="BC-like_N"/>
</dbReference>
<dbReference type="AlphaFoldDB" id="F0Q2G5"/>
<keyword evidence="3" id="KW-0067">ATP-binding</keyword>
<evidence type="ECO:0000259" key="5">
    <source>
        <dbReference type="PROSITE" id="PS50979"/>
    </source>
</evidence>
<dbReference type="Pfam" id="PF00289">
    <property type="entry name" value="Biotin_carb_N"/>
    <property type="match status" value="1"/>
</dbReference>
<evidence type="ECO:0000313" key="7">
    <source>
        <dbReference type="Proteomes" id="UP000002482"/>
    </source>
</evidence>
<protein>
    <submittedName>
        <fullName evidence="6">Carbamoyl-phosphate synthetase large chain domain protein</fullName>
    </submittedName>
</protein>
<keyword evidence="4" id="KW-0092">Biotin</keyword>
<accession>F0Q2G5</accession>
<dbReference type="GO" id="GO:0016874">
    <property type="term" value="F:ligase activity"/>
    <property type="evidence" value="ECO:0007669"/>
    <property type="project" value="UniProtKB-KW"/>
</dbReference>
<feature type="domain" description="Biotin carboxylation" evidence="5">
    <location>
        <begin position="1"/>
        <end position="117"/>
    </location>
</feature>
<dbReference type="SUPFAM" id="SSF52440">
    <property type="entry name" value="PreATP-grasp domain"/>
    <property type="match status" value="1"/>
</dbReference>
<dbReference type="KEGG" id="aaa:Acav_2704"/>
<dbReference type="OrthoDB" id="4277356at2"/>
<dbReference type="Gene3D" id="3.40.50.20">
    <property type="match status" value="1"/>
</dbReference>
<evidence type="ECO:0000256" key="4">
    <source>
        <dbReference type="ARBA" id="ARBA00023267"/>
    </source>
</evidence>
<proteinExistence type="predicted"/>